<sequence length="110" mass="11464">MRWAGPSILRESRGTGACADSGGAPTREGRNGERGRSTTAQRAAGAGHNSSLRCGRIWSWARAATFGRRRGVADDDAQAGSRFCQGVLRDGDTARGDTALLAATGVWSGQ</sequence>
<dbReference type="AlphaFoldDB" id="A0A1Y2A170"/>
<accession>A0A1Y2A170</accession>
<gene>
    <name evidence="2" type="ORF">BCR34DRAFT_120204</name>
</gene>
<name>A0A1Y2A170_9PLEO</name>
<dbReference type="EMBL" id="MCFA01000019">
    <property type="protein sequence ID" value="ORY16281.1"/>
    <property type="molecule type" value="Genomic_DNA"/>
</dbReference>
<proteinExistence type="predicted"/>
<protein>
    <submittedName>
        <fullName evidence="2">Uncharacterized protein</fullName>
    </submittedName>
</protein>
<keyword evidence="3" id="KW-1185">Reference proteome</keyword>
<evidence type="ECO:0000256" key="1">
    <source>
        <dbReference type="SAM" id="MobiDB-lite"/>
    </source>
</evidence>
<reference evidence="2 3" key="1">
    <citation type="submission" date="2016-07" db="EMBL/GenBank/DDBJ databases">
        <title>Pervasive Adenine N6-methylation of Active Genes in Fungi.</title>
        <authorList>
            <consortium name="DOE Joint Genome Institute"/>
            <person name="Mondo S.J."/>
            <person name="Dannebaum R.O."/>
            <person name="Kuo R.C."/>
            <person name="Labutti K."/>
            <person name="Haridas S."/>
            <person name="Kuo A."/>
            <person name="Salamov A."/>
            <person name="Ahrendt S.R."/>
            <person name="Lipzen A."/>
            <person name="Sullivan W."/>
            <person name="Andreopoulos W.B."/>
            <person name="Clum A."/>
            <person name="Lindquist E."/>
            <person name="Daum C."/>
            <person name="Ramamoorthy G.K."/>
            <person name="Gryganskyi A."/>
            <person name="Culley D."/>
            <person name="Magnuson J.K."/>
            <person name="James T.Y."/>
            <person name="O'Malley M.A."/>
            <person name="Stajich J.E."/>
            <person name="Spatafora J.W."/>
            <person name="Visel A."/>
            <person name="Grigoriev I.V."/>
        </authorList>
    </citation>
    <scope>NUCLEOTIDE SEQUENCE [LARGE SCALE GENOMIC DNA]</scope>
    <source>
        <strain evidence="2 3">CBS 115471</strain>
    </source>
</reference>
<evidence type="ECO:0000313" key="2">
    <source>
        <dbReference type="EMBL" id="ORY16281.1"/>
    </source>
</evidence>
<comment type="caution">
    <text evidence="2">The sequence shown here is derived from an EMBL/GenBank/DDBJ whole genome shotgun (WGS) entry which is preliminary data.</text>
</comment>
<dbReference type="Proteomes" id="UP000193144">
    <property type="component" value="Unassembled WGS sequence"/>
</dbReference>
<organism evidence="2 3">
    <name type="scientific">Clohesyomyces aquaticus</name>
    <dbReference type="NCBI Taxonomy" id="1231657"/>
    <lineage>
        <taxon>Eukaryota</taxon>
        <taxon>Fungi</taxon>
        <taxon>Dikarya</taxon>
        <taxon>Ascomycota</taxon>
        <taxon>Pezizomycotina</taxon>
        <taxon>Dothideomycetes</taxon>
        <taxon>Pleosporomycetidae</taxon>
        <taxon>Pleosporales</taxon>
        <taxon>Lindgomycetaceae</taxon>
        <taxon>Clohesyomyces</taxon>
    </lineage>
</organism>
<feature type="compositionally biased region" description="Basic and acidic residues" evidence="1">
    <location>
        <begin position="27"/>
        <end position="36"/>
    </location>
</feature>
<evidence type="ECO:0000313" key="3">
    <source>
        <dbReference type="Proteomes" id="UP000193144"/>
    </source>
</evidence>
<feature type="region of interest" description="Disordered" evidence="1">
    <location>
        <begin position="1"/>
        <end position="50"/>
    </location>
</feature>